<evidence type="ECO:0000256" key="7">
    <source>
        <dbReference type="ARBA" id="ARBA00023014"/>
    </source>
</evidence>
<dbReference type="Gene3D" id="3.40.50.11540">
    <property type="entry name" value="NADH-ubiquinone oxidoreductase 51kDa subunit"/>
    <property type="match status" value="1"/>
</dbReference>
<dbReference type="PROSITE" id="PS00198">
    <property type="entry name" value="4FE4S_FER_1"/>
    <property type="match status" value="1"/>
</dbReference>
<evidence type="ECO:0000256" key="3">
    <source>
        <dbReference type="ARBA" id="ARBA00022723"/>
    </source>
</evidence>
<keyword evidence="6 8" id="KW-0408">Iron</keyword>
<feature type="coiled-coil region" evidence="9">
    <location>
        <begin position="639"/>
        <end position="691"/>
    </location>
</feature>
<dbReference type="InterPro" id="IPR011538">
    <property type="entry name" value="Nuo51_FMN-bd"/>
</dbReference>
<evidence type="ECO:0000313" key="12">
    <source>
        <dbReference type="EMBL" id="CAA0108096.1"/>
    </source>
</evidence>
<keyword evidence="9" id="KW-0175">Coiled coil</keyword>
<keyword evidence="4 8" id="KW-0677">Repeat</keyword>
<dbReference type="EC" id="7.-.-.-" evidence="8"/>
<feature type="compositionally biased region" description="Low complexity" evidence="10">
    <location>
        <begin position="791"/>
        <end position="818"/>
    </location>
</feature>
<dbReference type="AlphaFoldDB" id="A0A5S9PUX6"/>
<dbReference type="GO" id="GO:0046872">
    <property type="term" value="F:metal ion binding"/>
    <property type="evidence" value="ECO:0007669"/>
    <property type="project" value="UniProtKB-KW"/>
</dbReference>
<protein>
    <recommendedName>
        <fullName evidence="8">Ion-translocating oxidoreductase complex subunit C</fullName>
        <ecNumber evidence="8">7.-.-.-</ecNumber>
    </recommendedName>
    <alternativeName>
        <fullName evidence="8">Rnf electron transport complex subunit C</fullName>
    </alternativeName>
</protein>
<feature type="domain" description="4Fe-4S ferredoxin-type" evidence="11">
    <location>
        <begin position="404"/>
        <end position="433"/>
    </location>
</feature>
<evidence type="ECO:0000259" key="11">
    <source>
        <dbReference type="PROSITE" id="PS51379"/>
    </source>
</evidence>
<evidence type="ECO:0000256" key="4">
    <source>
        <dbReference type="ARBA" id="ARBA00022737"/>
    </source>
</evidence>
<organism evidence="12 13">
    <name type="scientific">BD1-7 clade bacterium</name>
    <dbReference type="NCBI Taxonomy" id="2029982"/>
    <lineage>
        <taxon>Bacteria</taxon>
        <taxon>Pseudomonadati</taxon>
        <taxon>Pseudomonadota</taxon>
        <taxon>Gammaproteobacteria</taxon>
        <taxon>Cellvibrionales</taxon>
        <taxon>Spongiibacteraceae</taxon>
        <taxon>BD1-7 clade</taxon>
    </lineage>
</organism>
<keyword evidence="8" id="KW-1003">Cell membrane</keyword>
<dbReference type="PANTHER" id="PTHR43034:SF2">
    <property type="entry name" value="ION-TRANSLOCATING OXIDOREDUCTASE COMPLEX SUBUNIT C"/>
    <property type="match status" value="1"/>
</dbReference>
<dbReference type="InterPro" id="IPR037225">
    <property type="entry name" value="Nuo51_FMN-bd_sf"/>
</dbReference>
<comment type="cofactor">
    <cofactor evidence="8">
        <name>[4Fe-4S] cluster</name>
        <dbReference type="ChEBI" id="CHEBI:49883"/>
    </cofactor>
    <text evidence="8">Binds 2 [4Fe-4S] clusters per subunit.</text>
</comment>
<keyword evidence="2 8" id="KW-0004">4Fe-4S</keyword>
<dbReference type="PANTHER" id="PTHR43034">
    <property type="entry name" value="ION-TRANSLOCATING OXIDOREDUCTASE COMPLEX SUBUNIT C"/>
    <property type="match status" value="1"/>
</dbReference>
<dbReference type="Pfam" id="PF13375">
    <property type="entry name" value="RnfC_N"/>
    <property type="match status" value="1"/>
</dbReference>
<keyword evidence="5 8" id="KW-0249">Electron transport</keyword>
<feature type="binding site" evidence="8">
    <location>
        <position position="380"/>
    </location>
    <ligand>
        <name>[4Fe-4S] cluster</name>
        <dbReference type="ChEBI" id="CHEBI:49883"/>
        <label>1</label>
    </ligand>
</feature>
<dbReference type="Gene3D" id="1.10.287.1490">
    <property type="match status" value="1"/>
</dbReference>
<dbReference type="OrthoDB" id="9767754at2"/>
<feature type="compositionally biased region" description="Low complexity" evidence="10">
    <location>
        <begin position="704"/>
        <end position="715"/>
    </location>
</feature>
<evidence type="ECO:0000256" key="8">
    <source>
        <dbReference type="HAMAP-Rule" id="MF_00461"/>
    </source>
</evidence>
<keyword evidence="8" id="KW-1278">Translocase</keyword>
<evidence type="ECO:0000313" key="13">
    <source>
        <dbReference type="Proteomes" id="UP000434580"/>
    </source>
</evidence>
<dbReference type="InterPro" id="IPR017896">
    <property type="entry name" value="4Fe4S_Fe-S-bd"/>
</dbReference>
<dbReference type="InterPro" id="IPR017900">
    <property type="entry name" value="4Fe4S_Fe_S_CS"/>
</dbReference>
<dbReference type="HAMAP" id="MF_00461">
    <property type="entry name" value="RsxC_RnfC"/>
    <property type="match status" value="1"/>
</dbReference>
<gene>
    <name evidence="12" type="primary">rsxC_2</name>
    <name evidence="8" type="synonym">rnfC</name>
    <name evidence="12" type="ORF">DPBNPPHM_04080</name>
</gene>
<dbReference type="GO" id="GO:0051539">
    <property type="term" value="F:4 iron, 4 sulfur cluster binding"/>
    <property type="evidence" value="ECO:0007669"/>
    <property type="project" value="UniProtKB-KW"/>
</dbReference>
<feature type="binding site" evidence="8">
    <location>
        <position position="423"/>
    </location>
    <ligand>
        <name>[4Fe-4S] cluster</name>
        <dbReference type="ChEBI" id="CHEBI:49883"/>
        <label>1</label>
    </ligand>
</feature>
<dbReference type="NCBIfam" id="TIGR01945">
    <property type="entry name" value="rnfC"/>
    <property type="match status" value="1"/>
</dbReference>
<feature type="region of interest" description="Disordered" evidence="10">
    <location>
        <begin position="471"/>
        <end position="504"/>
    </location>
</feature>
<feature type="region of interest" description="Disordered" evidence="10">
    <location>
        <begin position="691"/>
        <end position="715"/>
    </location>
</feature>
<accession>A0A5S9PUX6</accession>
<feature type="binding site" evidence="8">
    <location>
        <position position="377"/>
    </location>
    <ligand>
        <name>[4Fe-4S] cluster</name>
        <dbReference type="ChEBI" id="CHEBI:49883"/>
        <label>1</label>
    </ligand>
</feature>
<comment type="function">
    <text evidence="8">Part of a membrane-bound complex that couples electron transfer with translocation of ions across the membrane.</text>
</comment>
<evidence type="ECO:0000256" key="1">
    <source>
        <dbReference type="ARBA" id="ARBA00022448"/>
    </source>
</evidence>
<evidence type="ECO:0000256" key="6">
    <source>
        <dbReference type="ARBA" id="ARBA00023004"/>
    </source>
</evidence>
<dbReference type="GO" id="GO:0022900">
    <property type="term" value="P:electron transport chain"/>
    <property type="evidence" value="ECO:0007669"/>
    <property type="project" value="UniProtKB-UniRule"/>
</dbReference>
<dbReference type="InterPro" id="IPR019554">
    <property type="entry name" value="Soluble_ligand-bd"/>
</dbReference>
<feature type="binding site" evidence="8">
    <location>
        <position position="374"/>
    </location>
    <ligand>
        <name>[4Fe-4S] cluster</name>
        <dbReference type="ChEBI" id="CHEBI:49883"/>
        <label>1</label>
    </ligand>
</feature>
<feature type="binding site" evidence="8">
    <location>
        <position position="384"/>
    </location>
    <ligand>
        <name>[4Fe-4S] cluster</name>
        <dbReference type="ChEBI" id="CHEBI:49883"/>
        <label>2</label>
    </ligand>
</feature>
<dbReference type="SUPFAM" id="SSF46548">
    <property type="entry name" value="alpha-helical ferredoxin"/>
    <property type="match status" value="1"/>
</dbReference>
<dbReference type="SUPFAM" id="SSF142019">
    <property type="entry name" value="Nqo1 FMN-binding domain-like"/>
    <property type="match status" value="1"/>
</dbReference>
<evidence type="ECO:0000256" key="2">
    <source>
        <dbReference type="ARBA" id="ARBA00022485"/>
    </source>
</evidence>
<keyword evidence="8" id="KW-0997">Cell inner membrane</keyword>
<keyword evidence="8" id="KW-0472">Membrane</keyword>
<feature type="binding site" evidence="8">
    <location>
        <position position="419"/>
    </location>
    <ligand>
        <name>[4Fe-4S] cluster</name>
        <dbReference type="ChEBI" id="CHEBI:49883"/>
        <label>2</label>
    </ligand>
</feature>
<feature type="binding site" evidence="8">
    <location>
        <position position="413"/>
    </location>
    <ligand>
        <name>[4Fe-4S] cluster</name>
        <dbReference type="ChEBI" id="CHEBI:49883"/>
        <label>2</label>
    </ligand>
</feature>
<dbReference type="Pfam" id="PF10531">
    <property type="entry name" value="SLBB"/>
    <property type="match status" value="1"/>
</dbReference>
<dbReference type="NCBIfam" id="NF003454">
    <property type="entry name" value="PRK05035.1"/>
    <property type="match status" value="1"/>
</dbReference>
<dbReference type="Pfam" id="PF01512">
    <property type="entry name" value="Complex1_51K"/>
    <property type="match status" value="1"/>
</dbReference>
<comment type="subunit">
    <text evidence="8">The complex is composed of six subunits: RnfA, RnfB, RnfC, RnfD, RnfE and RnfG.</text>
</comment>
<dbReference type="InterPro" id="IPR026902">
    <property type="entry name" value="RnfC_N"/>
</dbReference>
<proteinExistence type="inferred from homology"/>
<comment type="similarity">
    <text evidence="8">Belongs to the 4Fe4S bacterial-type ferredoxin family. RnfC subfamily.</text>
</comment>
<feature type="domain" description="4Fe-4S ferredoxin-type" evidence="11">
    <location>
        <begin position="364"/>
        <end position="394"/>
    </location>
</feature>
<keyword evidence="3 8" id="KW-0479">Metal-binding</keyword>
<sequence>MSAAQQRRTWDIHGGVHPAENKHQSVQTPIKTASIPDTLVFPLSQHIGAPAKPIVSVGDQVLKGQMIAEAGGFVSVPVHASTSGEVIAIENANIIHSSGMAAPAIIIKPDGKETWTDHQGVDDYSQLDKAALVNIVRNAGIAGMGGAGFPSAVKLNTRPDQEIKTLIINGTECEPYITADDILMRERAEQIIEGAKILQHIVQPEEVLIGVEDNKPEGIAALKKAAQGTDVEIVVFPTKYPSGGEKQLIQILTGKEVPAGGLPADIGIVCQNIGTTVAIYKAVTLGEPLISRITTVTGEAVDQQQNYEVLLGTPVKFLLRESGFHPEKAARLIAGGPMMGFAIESDDVPIVKATNCILVPTEQEIPSPPPAQACIRCGMCAEACPASLLPQQLFWFAQSKNHDGLKDHHLMDCIECGACSFVCPSNIPLVQYYRASKADIRQTEADARKAEYSKERFEARQDRLAKIEEEKERKRIERQQKAAKAAEAKEKQAKDSKANADKDAVQAAIERTNAAKAAPAAAAPATDDPVAAAIARAKAKASGEATDPAADAQAKIQGLEKRLEKAKAKLQTAKDTNDENLPAFESSVEKLEAKIAEAKANAPATSTPATGIPADDPVAAAIARAKAKAAGQDVATDPIEEAKSKIAALEKRLSKAEAKAVAAKESGDENLAAFESSVEKLQAKLADAKAALPAQEPAEETAKEPAAVDAPASDDPVAAAIARAQAKRNGGDTDVDPKAKLENDIASLEKRLKASQEKLAMAEAEGADTVDAFNSSIQKLQSKLDAAQSELAALTGAEAPAAAPTTAPEPAQEETPSTVDDPVQAAIERAKAKRANADNVDPADKLKQDIVSLEKRIKNTSEKLATAEAEGADTADVLNSSLSKLQDKLEKAQQELETL</sequence>
<dbReference type="Gene3D" id="3.30.70.20">
    <property type="match status" value="1"/>
</dbReference>
<reference evidence="12 13" key="1">
    <citation type="submission" date="2019-11" db="EMBL/GenBank/DDBJ databases">
        <authorList>
            <person name="Holert J."/>
        </authorList>
    </citation>
    <scope>NUCLEOTIDE SEQUENCE [LARGE SCALE GENOMIC DNA]</scope>
    <source>
        <strain evidence="12">BC5_2</strain>
    </source>
</reference>
<evidence type="ECO:0000256" key="10">
    <source>
        <dbReference type="SAM" id="MobiDB-lite"/>
    </source>
</evidence>
<dbReference type="Proteomes" id="UP000434580">
    <property type="component" value="Unassembled WGS sequence"/>
</dbReference>
<feature type="coiled-coil region" evidence="9">
    <location>
        <begin position="843"/>
        <end position="895"/>
    </location>
</feature>
<keyword evidence="1 8" id="KW-0813">Transport</keyword>
<dbReference type="Pfam" id="PF12838">
    <property type="entry name" value="Fer4_7"/>
    <property type="match status" value="1"/>
</dbReference>
<feature type="coiled-coil region" evidence="9">
    <location>
        <begin position="549"/>
        <end position="601"/>
    </location>
</feature>
<comment type="subcellular location">
    <subcellularLocation>
        <location evidence="8">Cell inner membrane</location>
        <topology evidence="8">Peripheral membrane protein</topology>
    </subcellularLocation>
</comment>
<dbReference type="GO" id="GO:0009055">
    <property type="term" value="F:electron transfer activity"/>
    <property type="evidence" value="ECO:0007669"/>
    <property type="project" value="InterPro"/>
</dbReference>
<evidence type="ECO:0000256" key="9">
    <source>
        <dbReference type="SAM" id="Coils"/>
    </source>
</evidence>
<feature type="binding site" evidence="8">
    <location>
        <position position="416"/>
    </location>
    <ligand>
        <name>[4Fe-4S] cluster</name>
        <dbReference type="ChEBI" id="CHEBI:49883"/>
        <label>2</label>
    </ligand>
</feature>
<dbReference type="PROSITE" id="PS51379">
    <property type="entry name" value="4FE4S_FER_2"/>
    <property type="match status" value="2"/>
</dbReference>
<feature type="region of interest" description="Disordered" evidence="10">
    <location>
        <begin position="791"/>
        <end position="821"/>
    </location>
</feature>
<dbReference type="InterPro" id="IPR010208">
    <property type="entry name" value="Ion_transpt_RnfC/RsxC"/>
</dbReference>
<dbReference type="GO" id="GO:0005886">
    <property type="term" value="C:plasma membrane"/>
    <property type="evidence" value="ECO:0007669"/>
    <property type="project" value="UniProtKB-SubCell"/>
</dbReference>
<name>A0A5S9PUX6_9GAMM</name>
<keyword evidence="7 8" id="KW-0411">Iron-sulfur</keyword>
<dbReference type="EMBL" id="CACSII010000013">
    <property type="protein sequence ID" value="CAA0108096.1"/>
    <property type="molecule type" value="Genomic_DNA"/>
</dbReference>
<evidence type="ECO:0000256" key="5">
    <source>
        <dbReference type="ARBA" id="ARBA00022982"/>
    </source>
</evidence>